<evidence type="ECO:0000313" key="2">
    <source>
        <dbReference type="EMBL" id="CAK9185696.1"/>
    </source>
</evidence>
<organism evidence="2 3">
    <name type="scientific">Ilex paraguariensis</name>
    <name type="common">yerba mate</name>
    <dbReference type="NCBI Taxonomy" id="185542"/>
    <lineage>
        <taxon>Eukaryota</taxon>
        <taxon>Viridiplantae</taxon>
        <taxon>Streptophyta</taxon>
        <taxon>Embryophyta</taxon>
        <taxon>Tracheophyta</taxon>
        <taxon>Spermatophyta</taxon>
        <taxon>Magnoliopsida</taxon>
        <taxon>eudicotyledons</taxon>
        <taxon>Gunneridae</taxon>
        <taxon>Pentapetalae</taxon>
        <taxon>asterids</taxon>
        <taxon>campanulids</taxon>
        <taxon>Aquifoliales</taxon>
        <taxon>Aquifoliaceae</taxon>
        <taxon>Ilex</taxon>
    </lineage>
</organism>
<dbReference type="AlphaFoldDB" id="A0ABC8UX86"/>
<feature type="region of interest" description="Disordered" evidence="1">
    <location>
        <begin position="1"/>
        <end position="26"/>
    </location>
</feature>
<gene>
    <name evidence="2" type="ORF">ILEXP_LOCUS56111</name>
</gene>
<feature type="compositionally biased region" description="Polar residues" evidence="1">
    <location>
        <begin position="11"/>
        <end position="24"/>
    </location>
</feature>
<dbReference type="Proteomes" id="UP001642360">
    <property type="component" value="Unassembled WGS sequence"/>
</dbReference>
<accession>A0ABC8UX86</accession>
<feature type="compositionally biased region" description="Gly residues" evidence="1">
    <location>
        <begin position="1"/>
        <end position="10"/>
    </location>
</feature>
<keyword evidence="3" id="KW-1185">Reference proteome</keyword>
<protein>
    <submittedName>
        <fullName evidence="2">Uncharacterized protein</fullName>
    </submittedName>
</protein>
<name>A0ABC8UX86_9AQUA</name>
<reference evidence="2 3" key="1">
    <citation type="submission" date="2024-02" db="EMBL/GenBank/DDBJ databases">
        <authorList>
            <person name="Vignale AGUSTIN F."/>
            <person name="Sosa J E."/>
            <person name="Modenutti C."/>
        </authorList>
    </citation>
    <scope>NUCLEOTIDE SEQUENCE [LARGE SCALE GENOMIC DNA]</scope>
</reference>
<evidence type="ECO:0000256" key="1">
    <source>
        <dbReference type="SAM" id="MobiDB-lite"/>
    </source>
</evidence>
<evidence type="ECO:0000313" key="3">
    <source>
        <dbReference type="Proteomes" id="UP001642360"/>
    </source>
</evidence>
<sequence length="126" mass="13961">MMKPSGGSGGWTSNDHPRVSSQHSEAAAVREACVMVTTQQMQNATIESNNASIINFSVTEEAPARKIAAFMDDIRECANTPRTTNKPAHWITKKCLSQSLPLDWVVFHTRELGSLLSVDWISFLNR</sequence>
<comment type="caution">
    <text evidence="2">The sequence shown here is derived from an EMBL/GenBank/DDBJ whole genome shotgun (WGS) entry which is preliminary data.</text>
</comment>
<proteinExistence type="predicted"/>
<dbReference type="EMBL" id="CAUOFW020009390">
    <property type="protein sequence ID" value="CAK9185696.1"/>
    <property type="molecule type" value="Genomic_DNA"/>
</dbReference>